<evidence type="ECO:0000313" key="2">
    <source>
        <dbReference type="Proteomes" id="UP001337723"/>
    </source>
</evidence>
<keyword evidence="2" id="KW-1185">Reference proteome</keyword>
<name>A0AA48HG38_9RHOB</name>
<accession>A0AA48HG38</accession>
<gene>
    <name evidence="1" type="ORF">MACH21_11460</name>
</gene>
<evidence type="ECO:0000313" key="1">
    <source>
        <dbReference type="EMBL" id="BDW84969.1"/>
    </source>
</evidence>
<dbReference type="Proteomes" id="UP001337723">
    <property type="component" value="Chromosome"/>
</dbReference>
<protein>
    <submittedName>
        <fullName evidence="1">Uncharacterized protein</fullName>
    </submittedName>
</protein>
<organism evidence="1 2">
    <name type="scientific">Roseicyclus marinus</name>
    <dbReference type="NCBI Taxonomy" id="2161673"/>
    <lineage>
        <taxon>Bacteria</taxon>
        <taxon>Pseudomonadati</taxon>
        <taxon>Pseudomonadota</taxon>
        <taxon>Alphaproteobacteria</taxon>
        <taxon>Rhodobacterales</taxon>
        <taxon>Roseobacteraceae</taxon>
        <taxon>Roseicyclus</taxon>
    </lineage>
</organism>
<dbReference type="EMBL" id="AP027266">
    <property type="protein sequence ID" value="BDW84969.1"/>
    <property type="molecule type" value="Genomic_DNA"/>
</dbReference>
<dbReference type="KEGG" id="rmai:MACH21_11460"/>
<reference evidence="1 2" key="1">
    <citation type="submission" date="2023-01" db="EMBL/GenBank/DDBJ databases">
        <title>Complete genome sequence of Roseicyclus marinus strain Dej080120_10.</title>
        <authorList>
            <person name="Ueki S."/>
            <person name="Maruyama F."/>
        </authorList>
    </citation>
    <scope>NUCLEOTIDE SEQUENCE [LARGE SCALE GENOMIC DNA]</scope>
    <source>
        <strain evidence="1 2">Dej080120_10</strain>
    </source>
</reference>
<sequence>MLYQLSYRGTPVAIRHGPPPRKIGRICTAPRPGIGSAQKVRKRDRVFHHMQVVFHLGAPCTDGGLLLQSLARNRARLAQDGILVPSQSRYRPLLRDTVRALKGRVASPDVEDALLDAIIEDHEVERLIFSDALLVSIPRLVVTGPQIWPMIERQVAALRGLFPSASPEIFLAMRDPATLIPALFDASKFTDFTEFTQNMQPHAATWSEMLRRLRMAHPDVPVTVWCNEDTPLLWGQLLHEITDTPHDYPLQGVDDLIETIMEPTGFKRLQRYLADNPAQSEIQRRRIVSAFLGRYALETAIEEELDLPGWTPELIETLTLAYEDDMAEIARIPGVTLLAP</sequence>
<proteinExistence type="predicted"/>
<dbReference type="AlphaFoldDB" id="A0AA48HG38"/>